<comment type="caution">
    <text evidence="7">The sequence shown here is derived from an EMBL/GenBank/DDBJ whole genome shotgun (WGS) entry which is preliminary data.</text>
</comment>
<proteinExistence type="inferred from homology"/>
<name>A0A0F9FAQ9_9ZZZZ</name>
<dbReference type="InterPro" id="IPR002104">
    <property type="entry name" value="Integrase_catalytic"/>
</dbReference>
<dbReference type="InterPro" id="IPR011946">
    <property type="entry name" value="Integrase_integron-type"/>
</dbReference>
<dbReference type="InterPro" id="IPR010998">
    <property type="entry name" value="Integrase_recombinase_N"/>
</dbReference>
<dbReference type="SUPFAM" id="SSF56349">
    <property type="entry name" value="DNA breaking-rejoining enzymes"/>
    <property type="match status" value="1"/>
</dbReference>
<dbReference type="InterPro" id="IPR050090">
    <property type="entry name" value="Tyrosine_recombinase_XerCD"/>
</dbReference>
<comment type="similarity">
    <text evidence="1">Belongs to the 'phage' integrase family.</text>
</comment>
<dbReference type="InterPro" id="IPR011010">
    <property type="entry name" value="DNA_brk_join_enz"/>
</dbReference>
<dbReference type="AlphaFoldDB" id="A0A0F9FAQ9"/>
<feature type="domain" description="Core-binding (CB)" evidence="6">
    <location>
        <begin position="38"/>
        <end position="121"/>
    </location>
</feature>
<dbReference type="GO" id="GO:0015074">
    <property type="term" value="P:DNA integration"/>
    <property type="evidence" value="ECO:0007669"/>
    <property type="project" value="UniProtKB-KW"/>
</dbReference>
<feature type="non-terminal residue" evidence="7">
    <location>
        <position position="1"/>
    </location>
</feature>
<evidence type="ECO:0008006" key="8">
    <source>
        <dbReference type="Google" id="ProtNLM"/>
    </source>
</evidence>
<dbReference type="EMBL" id="LAZR01033400">
    <property type="protein sequence ID" value="KKL48197.1"/>
    <property type="molecule type" value="Genomic_DNA"/>
</dbReference>
<evidence type="ECO:0000259" key="5">
    <source>
        <dbReference type="PROSITE" id="PS51898"/>
    </source>
</evidence>
<dbReference type="Gene3D" id="1.10.150.130">
    <property type="match status" value="1"/>
</dbReference>
<dbReference type="Pfam" id="PF13495">
    <property type="entry name" value="Phage_int_SAM_4"/>
    <property type="match status" value="1"/>
</dbReference>
<keyword evidence="4" id="KW-0233">DNA recombination</keyword>
<dbReference type="GO" id="GO:0003677">
    <property type="term" value="F:DNA binding"/>
    <property type="evidence" value="ECO:0007669"/>
    <property type="project" value="UniProtKB-KW"/>
</dbReference>
<dbReference type="InterPro" id="IPR044068">
    <property type="entry name" value="CB"/>
</dbReference>
<dbReference type="PANTHER" id="PTHR30349">
    <property type="entry name" value="PHAGE INTEGRASE-RELATED"/>
    <property type="match status" value="1"/>
</dbReference>
<dbReference type="Gene3D" id="1.10.443.10">
    <property type="entry name" value="Intergrase catalytic core"/>
    <property type="match status" value="1"/>
</dbReference>
<protein>
    <recommendedName>
        <fullName evidence="8">Tyr recombinase domain-containing protein</fullName>
    </recommendedName>
</protein>
<dbReference type="InterPro" id="IPR013762">
    <property type="entry name" value="Integrase-like_cat_sf"/>
</dbReference>
<dbReference type="GO" id="GO:0006310">
    <property type="term" value="P:DNA recombination"/>
    <property type="evidence" value="ECO:0007669"/>
    <property type="project" value="UniProtKB-KW"/>
</dbReference>
<dbReference type="InterPro" id="IPR004107">
    <property type="entry name" value="Integrase_SAM-like_N"/>
</dbReference>
<organism evidence="7">
    <name type="scientific">marine sediment metagenome</name>
    <dbReference type="NCBI Taxonomy" id="412755"/>
    <lineage>
        <taxon>unclassified sequences</taxon>
        <taxon>metagenomes</taxon>
        <taxon>ecological metagenomes</taxon>
    </lineage>
</organism>
<gene>
    <name evidence="7" type="ORF">LCGC14_2327920</name>
</gene>
<evidence type="ECO:0000256" key="1">
    <source>
        <dbReference type="ARBA" id="ARBA00008857"/>
    </source>
</evidence>
<evidence type="ECO:0000256" key="4">
    <source>
        <dbReference type="ARBA" id="ARBA00023172"/>
    </source>
</evidence>
<reference evidence="7" key="1">
    <citation type="journal article" date="2015" name="Nature">
        <title>Complex archaea that bridge the gap between prokaryotes and eukaryotes.</title>
        <authorList>
            <person name="Spang A."/>
            <person name="Saw J.H."/>
            <person name="Jorgensen S.L."/>
            <person name="Zaremba-Niedzwiedzka K."/>
            <person name="Martijn J."/>
            <person name="Lind A.E."/>
            <person name="van Eijk R."/>
            <person name="Schleper C."/>
            <person name="Guy L."/>
            <person name="Ettema T.J."/>
        </authorList>
    </citation>
    <scope>NUCLEOTIDE SEQUENCE</scope>
</reference>
<sequence>ALYPAWQVEQADKAVAIYLSFMRKNDESNTKNINMDNSVWKNVILNMKEEMKLQNKSLKTERSYIYWVKKFSEYTGNKTPGVVNQDDVKAFLTYLAVEKSVAISTQKQAFNSLLFLFRHILDKQINNLDSVVRSRVKRRLPLVLSQSEISEIIRRMRHPYRLMTEIIYGGGLRLSECLSLRIKDVDFQNTILTIRSGKGDKDRQTLLSTKVLPTLKKQIQDIRKYYEEDRFEDRPGVELPKALERKFPNAGKEWAWFWVFPSARISVDPRSGIARRHYMFTSSLQKSFKTALSVSGIAKNASIHTLAYSFAIHLVESGYDIRTIQELLGHSNVSTTMIYTHIAVTNWVWSAQWTNLISDINTSKSV</sequence>
<evidence type="ECO:0000256" key="3">
    <source>
        <dbReference type="ARBA" id="ARBA00023125"/>
    </source>
</evidence>
<accession>A0A0F9FAQ9</accession>
<keyword evidence="2" id="KW-0229">DNA integration</keyword>
<evidence type="ECO:0000313" key="7">
    <source>
        <dbReference type="EMBL" id="KKL48197.1"/>
    </source>
</evidence>
<dbReference type="PANTHER" id="PTHR30349:SF64">
    <property type="entry name" value="PROPHAGE INTEGRASE INTD-RELATED"/>
    <property type="match status" value="1"/>
</dbReference>
<dbReference type="NCBIfam" id="TIGR02249">
    <property type="entry name" value="integrase_gron"/>
    <property type="match status" value="1"/>
</dbReference>
<dbReference type="Pfam" id="PF00589">
    <property type="entry name" value="Phage_integrase"/>
    <property type="match status" value="1"/>
</dbReference>
<keyword evidence="3" id="KW-0238">DNA-binding</keyword>
<evidence type="ECO:0000256" key="2">
    <source>
        <dbReference type="ARBA" id="ARBA00022908"/>
    </source>
</evidence>
<dbReference type="PROSITE" id="PS51898">
    <property type="entry name" value="TYR_RECOMBINASE"/>
    <property type="match status" value="1"/>
</dbReference>
<dbReference type="PROSITE" id="PS51900">
    <property type="entry name" value="CB"/>
    <property type="match status" value="1"/>
</dbReference>
<feature type="domain" description="Tyr recombinase" evidence="5">
    <location>
        <begin position="139"/>
        <end position="354"/>
    </location>
</feature>
<evidence type="ECO:0000259" key="6">
    <source>
        <dbReference type="PROSITE" id="PS51900"/>
    </source>
</evidence>